<dbReference type="InterPro" id="IPR007064">
    <property type="entry name" value="Nmd3_N"/>
</dbReference>
<proteinExistence type="predicted"/>
<protein>
    <submittedName>
        <fullName evidence="2">NMD protein affecting ribosome stability and mRNA decay</fullName>
    </submittedName>
</protein>
<dbReference type="FunCoup" id="L0HCB7">
    <property type="interactions" value="2"/>
</dbReference>
<dbReference type="InParanoid" id="L0HCB7"/>
<dbReference type="EMBL" id="CP003167">
    <property type="protein sequence ID" value="AGB02387.1"/>
    <property type="molecule type" value="Genomic_DNA"/>
</dbReference>
<organism evidence="2 3">
    <name type="scientific">Methanoregula formicica (strain DSM 22288 / NBRC 105244 / SMSP)</name>
    <dbReference type="NCBI Taxonomy" id="593750"/>
    <lineage>
        <taxon>Archaea</taxon>
        <taxon>Methanobacteriati</taxon>
        <taxon>Methanobacteriota</taxon>
        <taxon>Stenosarchaea group</taxon>
        <taxon>Methanomicrobia</taxon>
        <taxon>Methanomicrobiales</taxon>
        <taxon>Methanoregulaceae</taxon>
        <taxon>Methanoregula</taxon>
    </lineage>
</organism>
<dbReference type="AlphaFoldDB" id="L0HCB7"/>
<evidence type="ECO:0000259" key="1">
    <source>
        <dbReference type="Pfam" id="PF04981"/>
    </source>
</evidence>
<dbReference type="STRING" id="593750.Metfor_1347"/>
<dbReference type="GeneID" id="14307736"/>
<dbReference type="PANTHER" id="PTHR12746:SF2">
    <property type="entry name" value="60S RIBOSOMAL EXPORT PROTEIN NMD3"/>
    <property type="match status" value="1"/>
</dbReference>
<accession>L0HCB7</accession>
<dbReference type="HOGENOM" id="CLU_065087_0_0_2"/>
<gene>
    <name evidence="2" type="ordered locus">Metfor_1347</name>
</gene>
<reference evidence="3" key="1">
    <citation type="submission" date="2011-12" db="EMBL/GenBank/DDBJ databases">
        <title>Complete sequence of Methanoregula formicicum SMSP.</title>
        <authorList>
            <person name="Lucas S."/>
            <person name="Han J."/>
            <person name="Lapidus A."/>
            <person name="Cheng J.-F."/>
            <person name="Goodwin L."/>
            <person name="Pitluck S."/>
            <person name="Peters L."/>
            <person name="Ovchinnikova G."/>
            <person name="Teshima H."/>
            <person name="Detter J.C."/>
            <person name="Han C."/>
            <person name="Tapia R."/>
            <person name="Land M."/>
            <person name="Hauser L."/>
            <person name="Kyrpides N."/>
            <person name="Ivanova N."/>
            <person name="Pagani I."/>
            <person name="Imachi H."/>
            <person name="Tamaki H."/>
            <person name="Sekiguchi Y."/>
            <person name="Kamagata Y."/>
            <person name="Cadillo-Quiroz H."/>
            <person name="Zinder S."/>
            <person name="Liu W.-T."/>
            <person name="Woyke T."/>
        </authorList>
    </citation>
    <scope>NUCLEOTIDE SEQUENCE [LARGE SCALE GENOMIC DNA]</scope>
    <source>
        <strain evidence="3">DSM 22288 / NBRC 105244 / SMSP</strain>
    </source>
</reference>
<dbReference type="Proteomes" id="UP000010824">
    <property type="component" value="Chromosome"/>
</dbReference>
<feature type="domain" description="Nmd3 N-terminal" evidence="1">
    <location>
        <begin position="8"/>
        <end position="240"/>
    </location>
</feature>
<dbReference type="RefSeq" id="WP_015285350.1">
    <property type="nucleotide sequence ID" value="NC_019943.1"/>
</dbReference>
<evidence type="ECO:0000313" key="3">
    <source>
        <dbReference type="Proteomes" id="UP000010824"/>
    </source>
</evidence>
<keyword evidence="3" id="KW-1185">Reference proteome</keyword>
<dbReference type="InterPro" id="IPR039768">
    <property type="entry name" value="Nmd3"/>
</dbReference>
<dbReference type="KEGG" id="mfo:Metfor_1347"/>
<dbReference type="GO" id="GO:0005737">
    <property type="term" value="C:cytoplasm"/>
    <property type="evidence" value="ECO:0007669"/>
    <property type="project" value="TreeGrafter"/>
</dbReference>
<reference evidence="2 3" key="2">
    <citation type="journal article" date="2014" name="Genome Announc.">
        <title>Complete Genome Sequence of Methanoregula formicica SMSPT, a Mesophilic Hydrogenotrophic Methanogen Isolated from a Methanogenic Upflow Anaerobic Sludge Blanket Reactor.</title>
        <authorList>
            <person name="Yamamoto K."/>
            <person name="Tamaki H."/>
            <person name="Cadillo-Quiroz H."/>
            <person name="Imachi H."/>
            <person name="Kyrpides N."/>
            <person name="Woyke T."/>
            <person name="Goodwin L."/>
            <person name="Zinder S.H."/>
            <person name="Kamagata Y."/>
            <person name="Liu W.T."/>
        </authorList>
    </citation>
    <scope>NUCLEOTIDE SEQUENCE [LARGE SCALE GENOMIC DNA]</scope>
    <source>
        <strain evidence="3">DSM 22288 / NBRC 105244 / SMSP</strain>
    </source>
</reference>
<name>L0HCB7_METFS</name>
<sequence length="347" mass="38739">MSIRDNFCPKCGKPSDTAGLCRECRIGNTPWFTCDNRVKNVQCPSCGARKQVNTWIDNNRERDELAPDLARSAVHFHADVKKPSIDVVAVDNLTVNRSRASLVVRGTLYKSPVEGTCTVEILWEKEQCDRCNRISGSYYEGVVQVRAEGRSPSTFEVQMSASIAQQVEDNLQAGGERLSFVSDMNEIPDGLDIIIGSQHIGLLIAQAIVAQLGGRYTTHPKLVGEKNGRQLYRITYSVRLPRFQKHDIVFTGKRYYEVERVEAHHVRARDLSDGTAKSIRDEDIERIVGNSRNTMEALVAFVDRSMVGIIDPVSSRSVEVARPKQAEVRAGDHVSIIRDGDSLIIVR</sequence>
<dbReference type="GO" id="GO:0043023">
    <property type="term" value="F:ribosomal large subunit binding"/>
    <property type="evidence" value="ECO:0007669"/>
    <property type="project" value="InterPro"/>
</dbReference>
<dbReference type="eggNOG" id="arCOG04149">
    <property type="taxonomic scope" value="Archaea"/>
</dbReference>
<dbReference type="PANTHER" id="PTHR12746">
    <property type="entry name" value="NONSENSE-MEDIATED MRNA DECAY PROTEIN 3"/>
    <property type="match status" value="1"/>
</dbReference>
<evidence type="ECO:0000313" key="2">
    <source>
        <dbReference type="EMBL" id="AGB02387.1"/>
    </source>
</evidence>
<dbReference type="OrthoDB" id="15051at2157"/>
<dbReference type="Pfam" id="PF04981">
    <property type="entry name" value="NMD3"/>
    <property type="match status" value="1"/>
</dbReference>